<protein>
    <submittedName>
        <fullName evidence="1">Uncharacterized protein</fullName>
    </submittedName>
</protein>
<sequence length="322" mass="34967">MCPNISKSVERKKVNARTLNVIYSRGVLFEVTSVDKTFVVDIGEHTYTCRRWDLSGIPCSHRCATIIAHKAQPEDYVNEAYTTDTFVRTYSHRIKPIPDKSLWPQTKCDPIMPPPLRVPIGRPKKARRKGEDEPNNPFKTRKHSTTTMCRQCRHNVRTCKTPQDSWVKHKGKYYGKQKARFGGGVPPAGKPKESGSGSVGRGRGTVGNGRGGGRGTGRGMGRGAGTGTGTGTIEKDNGRGTVASGFMATGGSVTIGGTVANGKRKVVDQPQQNQVCSKRLKKVGQCWYSSQQSSTSPSKFALGPRLTRNGKVVTTISSKASK</sequence>
<reference evidence="1" key="1">
    <citation type="submission" date="2022-02" db="EMBL/GenBank/DDBJ databases">
        <title>Plant Genome Project.</title>
        <authorList>
            <person name="Zhang R.-G."/>
        </authorList>
    </citation>
    <scope>NUCLEOTIDE SEQUENCE</scope>
    <source>
        <strain evidence="1">AT1</strain>
    </source>
</reference>
<organism evidence="1 2">
    <name type="scientific">Rhododendron molle</name>
    <name type="common">Chinese azalea</name>
    <name type="synonym">Azalea mollis</name>
    <dbReference type="NCBI Taxonomy" id="49168"/>
    <lineage>
        <taxon>Eukaryota</taxon>
        <taxon>Viridiplantae</taxon>
        <taxon>Streptophyta</taxon>
        <taxon>Embryophyta</taxon>
        <taxon>Tracheophyta</taxon>
        <taxon>Spermatophyta</taxon>
        <taxon>Magnoliopsida</taxon>
        <taxon>eudicotyledons</taxon>
        <taxon>Gunneridae</taxon>
        <taxon>Pentapetalae</taxon>
        <taxon>asterids</taxon>
        <taxon>Ericales</taxon>
        <taxon>Ericaceae</taxon>
        <taxon>Ericoideae</taxon>
        <taxon>Rhodoreae</taxon>
        <taxon>Rhododendron</taxon>
    </lineage>
</organism>
<dbReference type="EMBL" id="CM046400">
    <property type="protein sequence ID" value="KAI8525266.1"/>
    <property type="molecule type" value="Genomic_DNA"/>
</dbReference>
<comment type="caution">
    <text evidence="1">The sequence shown here is derived from an EMBL/GenBank/DDBJ whole genome shotgun (WGS) entry which is preliminary data.</text>
</comment>
<dbReference type="Proteomes" id="UP001062846">
    <property type="component" value="Chromosome 13"/>
</dbReference>
<proteinExistence type="predicted"/>
<evidence type="ECO:0000313" key="2">
    <source>
        <dbReference type="Proteomes" id="UP001062846"/>
    </source>
</evidence>
<evidence type="ECO:0000313" key="1">
    <source>
        <dbReference type="EMBL" id="KAI8525266.1"/>
    </source>
</evidence>
<accession>A0ACC0L975</accession>
<gene>
    <name evidence="1" type="ORF">RHMOL_Rhmol13G0217400</name>
</gene>
<name>A0ACC0L975_RHOML</name>
<keyword evidence="2" id="KW-1185">Reference proteome</keyword>